<dbReference type="InterPro" id="IPR000477">
    <property type="entry name" value="RT_dom"/>
</dbReference>
<dbReference type="PROSITE" id="PS50878">
    <property type="entry name" value="RT_POL"/>
    <property type="match status" value="1"/>
</dbReference>
<evidence type="ECO:0000259" key="1">
    <source>
        <dbReference type="PROSITE" id="PS50878"/>
    </source>
</evidence>
<feature type="domain" description="Reverse transcriptase" evidence="1">
    <location>
        <begin position="1"/>
        <end position="147"/>
    </location>
</feature>
<accession>A0AAD8X356</accession>
<dbReference type="AlphaFoldDB" id="A0AAD8X356"/>
<name>A0AAD8X356_LOLMU</name>
<reference evidence="2" key="1">
    <citation type="submission" date="2023-07" db="EMBL/GenBank/DDBJ databases">
        <title>A chromosome-level genome assembly of Lolium multiflorum.</title>
        <authorList>
            <person name="Chen Y."/>
            <person name="Copetti D."/>
            <person name="Kolliker R."/>
            <person name="Studer B."/>
        </authorList>
    </citation>
    <scope>NUCLEOTIDE SEQUENCE</scope>
    <source>
        <strain evidence="2">02402/16</strain>
        <tissue evidence="2">Leaf</tissue>
    </source>
</reference>
<dbReference type="InterPro" id="IPR026960">
    <property type="entry name" value="RVT-Znf"/>
</dbReference>
<dbReference type="PANTHER" id="PTHR33116:SF78">
    <property type="entry name" value="OS12G0587133 PROTEIN"/>
    <property type="match status" value="1"/>
</dbReference>
<sequence>MARILSTGHTAVLLNGVPGDWIRCRNGLRHGDPLSPYLFIIVDDVLQCLVRQAFSQGKLWHPLSPTTPCPVLQHVDDTLIICKVNPSAASCLRDVLEDFAAATGLAINFHKSCFIPMHVSHAEECRMAATVGCPVSSFPQSYLGLPLSPNKLHIFAYAPLILSFDRRLLGWQAPSLLGRAPGVMRVASALRISTGRTGAFSSTLSTNSTKLTPFPRRIGLGSTLDRTSATRLLHYITRAMVVSGTSTAFWLDKWLPGKPLAERYPALFSHVTRPNASVAVVASTGLALQPRFTGAAERELQVVLGIVGSAALTAGQDVRFIDSPSTRPPFSTREAYRMFSPSHALDVSGCTSWGLRLPTKVRIFSYLTDIDRLSTRANLFFKGCAPSAMFAACPLQETGRHLFFDCSTAAEVWDTLRTPIPAGDFSIWDLLPPLATANHVWHAGLATVMWSIWKARNNLVFNAKATTACMVLHRAADDLALWRWSLYLFGLEIG</sequence>
<proteinExistence type="predicted"/>
<dbReference type="Pfam" id="PF00078">
    <property type="entry name" value="RVT_1"/>
    <property type="match status" value="1"/>
</dbReference>
<dbReference type="Proteomes" id="UP001231189">
    <property type="component" value="Unassembled WGS sequence"/>
</dbReference>
<keyword evidence="3" id="KW-1185">Reference proteome</keyword>
<evidence type="ECO:0000313" key="2">
    <source>
        <dbReference type="EMBL" id="KAK1692507.1"/>
    </source>
</evidence>
<protein>
    <recommendedName>
        <fullName evidence="1">Reverse transcriptase domain-containing protein</fullName>
    </recommendedName>
</protein>
<dbReference type="EMBL" id="JAUUTY010000001">
    <property type="protein sequence ID" value="KAK1692507.1"/>
    <property type="molecule type" value="Genomic_DNA"/>
</dbReference>
<organism evidence="2 3">
    <name type="scientific">Lolium multiflorum</name>
    <name type="common">Italian ryegrass</name>
    <name type="synonym">Lolium perenne subsp. multiflorum</name>
    <dbReference type="NCBI Taxonomy" id="4521"/>
    <lineage>
        <taxon>Eukaryota</taxon>
        <taxon>Viridiplantae</taxon>
        <taxon>Streptophyta</taxon>
        <taxon>Embryophyta</taxon>
        <taxon>Tracheophyta</taxon>
        <taxon>Spermatophyta</taxon>
        <taxon>Magnoliopsida</taxon>
        <taxon>Liliopsida</taxon>
        <taxon>Poales</taxon>
        <taxon>Poaceae</taxon>
        <taxon>BOP clade</taxon>
        <taxon>Pooideae</taxon>
        <taxon>Poodae</taxon>
        <taxon>Poeae</taxon>
        <taxon>Poeae Chloroplast Group 2 (Poeae type)</taxon>
        <taxon>Loliodinae</taxon>
        <taxon>Loliinae</taxon>
        <taxon>Lolium</taxon>
    </lineage>
</organism>
<dbReference type="Pfam" id="PF13966">
    <property type="entry name" value="zf-RVT"/>
    <property type="match status" value="1"/>
</dbReference>
<gene>
    <name evidence="2" type="ORF">QYE76_009204</name>
</gene>
<evidence type="ECO:0000313" key="3">
    <source>
        <dbReference type="Proteomes" id="UP001231189"/>
    </source>
</evidence>
<comment type="caution">
    <text evidence="2">The sequence shown here is derived from an EMBL/GenBank/DDBJ whole genome shotgun (WGS) entry which is preliminary data.</text>
</comment>
<dbReference type="PANTHER" id="PTHR33116">
    <property type="entry name" value="REVERSE TRANSCRIPTASE ZINC-BINDING DOMAIN-CONTAINING PROTEIN-RELATED-RELATED"/>
    <property type="match status" value="1"/>
</dbReference>